<dbReference type="PANTHER" id="PTHR45982:SF1">
    <property type="entry name" value="REGULATOR OF CHROMOSOME CONDENSATION"/>
    <property type="match status" value="1"/>
</dbReference>
<name>A0A1Q9DM11_SYMMI</name>
<dbReference type="Gene3D" id="1.10.3460.10">
    <property type="entry name" value="Chlorophyll a/b binding protein domain"/>
    <property type="match status" value="1"/>
</dbReference>
<evidence type="ECO:0000313" key="5">
    <source>
        <dbReference type="EMBL" id="OLP96212.1"/>
    </source>
</evidence>
<evidence type="ECO:0000256" key="4">
    <source>
        <dbReference type="SAM" id="MobiDB-lite"/>
    </source>
</evidence>
<evidence type="ECO:0000256" key="1">
    <source>
        <dbReference type="ARBA" id="ARBA00004229"/>
    </source>
</evidence>
<keyword evidence="2" id="KW-0150">Chloroplast</keyword>
<dbReference type="InterPro" id="IPR051553">
    <property type="entry name" value="Ran_GTPase-activating"/>
</dbReference>
<dbReference type="AlphaFoldDB" id="A0A1Q9DM11"/>
<dbReference type="EMBL" id="LSRX01000475">
    <property type="protein sequence ID" value="OLP96212.1"/>
    <property type="molecule type" value="Genomic_DNA"/>
</dbReference>
<dbReference type="SUPFAM" id="SSF103511">
    <property type="entry name" value="Chlorophyll a-b binding protein"/>
    <property type="match status" value="1"/>
</dbReference>
<accession>A0A1Q9DM11</accession>
<sequence>MVSAEAAHGETLTVEEFRHRAQLALGVGIKALVSGDHILPDKATVSSTGLRHGDTVFATARRAKLVATRQRCRMFQGAGHDGGAFALIRSNGTVRTWGDEAFGGDSSTVQEKLTNVEDVCATCGAFAALRADGSVVCWGNISLDAIEEGELREVRSLCASSLAMAAVRKDGSVVTWGQGPSSVSRGLGMTDVQQIAATDGAFAAVLGNGRVVAWGFEPFGANTEPVENELVHVRQVVGAGFAFGAVREDGTVVTWGVEDRGGNCEHVRGELRQVERLYSNYFAFAALRSDGTVVTWGLAGFGSDSSMVKEELRDVRSIGSTAAAFAAVRGDGHVVTWGSPGLGGNSTSVQSELRGVRQVVGTAGSFAALRDDGTVVTWGASNGGDSSHVQHQLTNVESIAATAQSFAAVRSDEVVVTWGSHGHVRQTETELFQDLIHDQPADPWGYIDKRSAEARGEAELAAKAEAERKLAQADLEDIRQRTATQLQQAAEDGSLENALSHSQEAPELPPMSKELEEITDSQEVAHMKTEEEDLDNLRLKTQAALFRAAEDGSLQEVLGSKASQPAAAATAKDVDVLRLHAAQMLLSAAEDGSLEKALIDASKDTKDVDLLRQEAAATLLRAAEDGTLESVLSKNQAPKDDLESLRQEAAHTLLAAAQDGRLEEVLTKKSQVGDSTAMVQGSSDFQIHASPIFSLVVAAMPPVQSRFAAASLVAGLAASAFVAPSTRGDRQLRAGGASKVPARTPVAQQKTGDGLAALAILGAGLAAVRGSRTQVNAAAAVEAPEPPLFQPSEQFGATEPVGFFDPLGFTKVGDEKGFRKLRVSEIKHGRVAMMASIGLVAQHFVKFPFFENAPAGFSIMDKGEGVLGFFGIFLARSLSSEMKGYRLDRMLEATDGD</sequence>
<dbReference type="Gene3D" id="2.130.10.30">
    <property type="entry name" value="Regulator of chromosome condensation 1/beta-lactamase-inhibitor protein II"/>
    <property type="match status" value="2"/>
</dbReference>
<protein>
    <submittedName>
        <fullName evidence="5">Caroteno-chlorophyll a-c-binding protein</fullName>
    </submittedName>
</protein>
<dbReference type="Pfam" id="PF00504">
    <property type="entry name" value="Chloroa_b-bind"/>
    <property type="match status" value="1"/>
</dbReference>
<evidence type="ECO:0000256" key="2">
    <source>
        <dbReference type="ARBA" id="ARBA00022528"/>
    </source>
</evidence>
<keyword evidence="3" id="KW-0934">Plastid</keyword>
<dbReference type="InterPro" id="IPR009091">
    <property type="entry name" value="RCC1/BLIP-II"/>
</dbReference>
<dbReference type="InterPro" id="IPR022796">
    <property type="entry name" value="Chloroa_b-bind"/>
</dbReference>
<dbReference type="GO" id="GO:0009507">
    <property type="term" value="C:chloroplast"/>
    <property type="evidence" value="ECO:0007669"/>
    <property type="project" value="UniProtKB-SubCell"/>
</dbReference>
<dbReference type="Proteomes" id="UP000186817">
    <property type="component" value="Unassembled WGS sequence"/>
</dbReference>
<gene>
    <name evidence="5" type="ORF">AK812_SmicGene21568</name>
</gene>
<dbReference type="PANTHER" id="PTHR45982">
    <property type="entry name" value="REGULATOR OF CHROMOSOME CONDENSATION"/>
    <property type="match status" value="1"/>
</dbReference>
<comment type="subcellular location">
    <subcellularLocation>
        <location evidence="1">Plastid</location>
        <location evidence="1">Chloroplast</location>
    </subcellularLocation>
</comment>
<evidence type="ECO:0000256" key="3">
    <source>
        <dbReference type="ARBA" id="ARBA00022640"/>
    </source>
</evidence>
<organism evidence="5 6">
    <name type="scientific">Symbiodinium microadriaticum</name>
    <name type="common">Dinoflagellate</name>
    <name type="synonym">Zooxanthella microadriatica</name>
    <dbReference type="NCBI Taxonomy" id="2951"/>
    <lineage>
        <taxon>Eukaryota</taxon>
        <taxon>Sar</taxon>
        <taxon>Alveolata</taxon>
        <taxon>Dinophyceae</taxon>
        <taxon>Suessiales</taxon>
        <taxon>Symbiodiniaceae</taxon>
        <taxon>Symbiodinium</taxon>
    </lineage>
</organism>
<feature type="region of interest" description="Disordered" evidence="4">
    <location>
        <begin position="484"/>
        <end position="511"/>
    </location>
</feature>
<evidence type="ECO:0000313" key="6">
    <source>
        <dbReference type="Proteomes" id="UP000186817"/>
    </source>
</evidence>
<comment type="caution">
    <text evidence="5">The sequence shown here is derived from an EMBL/GenBank/DDBJ whole genome shotgun (WGS) entry which is preliminary data.</text>
</comment>
<proteinExistence type="predicted"/>
<dbReference type="SUPFAM" id="SSF50985">
    <property type="entry name" value="RCC1/BLIP-II"/>
    <property type="match status" value="1"/>
</dbReference>
<dbReference type="OrthoDB" id="441455at2759"/>
<keyword evidence="6" id="KW-1185">Reference proteome</keyword>
<reference evidence="5 6" key="1">
    <citation type="submission" date="2016-02" db="EMBL/GenBank/DDBJ databases">
        <title>Genome analysis of coral dinoflagellate symbionts highlights evolutionary adaptations to a symbiotic lifestyle.</title>
        <authorList>
            <person name="Aranda M."/>
            <person name="Li Y."/>
            <person name="Liew Y.J."/>
            <person name="Baumgarten S."/>
            <person name="Simakov O."/>
            <person name="Wilson M."/>
            <person name="Piel J."/>
            <person name="Ashoor H."/>
            <person name="Bougouffa S."/>
            <person name="Bajic V.B."/>
            <person name="Ryu T."/>
            <person name="Ravasi T."/>
            <person name="Bayer T."/>
            <person name="Micklem G."/>
            <person name="Kim H."/>
            <person name="Bhak J."/>
            <person name="Lajeunesse T.C."/>
            <person name="Voolstra C.R."/>
        </authorList>
    </citation>
    <scope>NUCLEOTIDE SEQUENCE [LARGE SCALE GENOMIC DNA]</scope>
    <source>
        <strain evidence="5 6">CCMP2467</strain>
    </source>
</reference>